<evidence type="ECO:0000313" key="2">
    <source>
        <dbReference type="RefSeq" id="XP_073914681.1"/>
    </source>
</evidence>
<reference evidence="2" key="1">
    <citation type="submission" date="2025-08" db="UniProtKB">
        <authorList>
            <consortium name="RefSeq"/>
        </authorList>
    </citation>
    <scope>IDENTIFICATION</scope>
</reference>
<organism evidence="1 2">
    <name type="scientific">Castor canadensis</name>
    <name type="common">American beaver</name>
    <dbReference type="NCBI Taxonomy" id="51338"/>
    <lineage>
        <taxon>Eukaryota</taxon>
        <taxon>Metazoa</taxon>
        <taxon>Chordata</taxon>
        <taxon>Craniata</taxon>
        <taxon>Vertebrata</taxon>
        <taxon>Euteleostomi</taxon>
        <taxon>Mammalia</taxon>
        <taxon>Eutheria</taxon>
        <taxon>Euarchontoglires</taxon>
        <taxon>Glires</taxon>
        <taxon>Rodentia</taxon>
        <taxon>Castorimorpha</taxon>
        <taxon>Castoridae</taxon>
        <taxon>Castor</taxon>
    </lineage>
</organism>
<accession>A0AC58LC13</accession>
<evidence type="ECO:0000313" key="1">
    <source>
        <dbReference type="Proteomes" id="UP001732720"/>
    </source>
</evidence>
<keyword evidence="1" id="KW-1185">Reference proteome</keyword>
<proteinExistence type="predicted"/>
<gene>
    <name evidence="2" type="primary">Znf135</name>
</gene>
<dbReference type="Proteomes" id="UP001732720">
    <property type="component" value="Chromosome 16"/>
</dbReference>
<dbReference type="RefSeq" id="XP_073914681.1">
    <property type="nucleotide sequence ID" value="XM_074058580.1"/>
</dbReference>
<sequence>MWGTLGGVVLRSYAQAQSLLVAPTAFVLKNWSWLFPQEARKPGDDHWAPHHQGPDKNIHMRFWPPGKQVTFEDMRTFEEFTQEEWGQLEPAQRTMM</sequence>
<protein>
    <submittedName>
        <fullName evidence="2">Zinc finger protein 135</fullName>
    </submittedName>
</protein>
<name>A0AC58LC13_CASCN</name>